<evidence type="ECO:0000256" key="3">
    <source>
        <dbReference type="ARBA" id="ARBA00022989"/>
    </source>
</evidence>
<dbReference type="InterPro" id="IPR053934">
    <property type="entry name" value="HTTM_dom"/>
</dbReference>
<dbReference type="PANTHER" id="PTHR39535">
    <property type="entry name" value="SPORULATION-DELAYING PROTEIN SDPB"/>
    <property type="match status" value="1"/>
</dbReference>
<feature type="transmembrane region" description="Helical" evidence="5">
    <location>
        <begin position="228"/>
        <end position="246"/>
    </location>
</feature>
<comment type="subcellular location">
    <subcellularLocation>
        <location evidence="1">Endomembrane system</location>
        <topology evidence="1">Multi-pass membrane protein</topology>
    </subcellularLocation>
</comment>
<feature type="domain" description="HTTM-like" evidence="6">
    <location>
        <begin position="16"/>
        <end position="290"/>
    </location>
</feature>
<keyword evidence="8" id="KW-1185">Reference proteome</keyword>
<evidence type="ECO:0000313" key="7">
    <source>
        <dbReference type="EMBL" id="MDT0497552.1"/>
    </source>
</evidence>
<feature type="transmembrane region" description="Helical" evidence="5">
    <location>
        <begin position="166"/>
        <end position="186"/>
    </location>
</feature>
<dbReference type="Proteomes" id="UP001254608">
    <property type="component" value="Unassembled WGS sequence"/>
</dbReference>
<dbReference type="EMBL" id="JAVRIC010000011">
    <property type="protein sequence ID" value="MDT0497552.1"/>
    <property type="molecule type" value="Genomic_DNA"/>
</dbReference>
<organism evidence="7 8">
    <name type="scientific">Banduia mediterranea</name>
    <dbReference type="NCBI Taxonomy" id="3075609"/>
    <lineage>
        <taxon>Bacteria</taxon>
        <taxon>Pseudomonadati</taxon>
        <taxon>Pseudomonadota</taxon>
        <taxon>Gammaproteobacteria</taxon>
        <taxon>Nevskiales</taxon>
        <taxon>Algiphilaceae</taxon>
        <taxon>Banduia</taxon>
    </lineage>
</organism>
<protein>
    <submittedName>
        <fullName evidence="7">HTTM domain-containing protein</fullName>
    </submittedName>
</protein>
<dbReference type="InterPro" id="IPR052964">
    <property type="entry name" value="Sporulation_signal_mat"/>
</dbReference>
<proteinExistence type="predicted"/>
<name>A0ABU2WI52_9GAMM</name>
<evidence type="ECO:0000313" key="8">
    <source>
        <dbReference type="Proteomes" id="UP001254608"/>
    </source>
</evidence>
<feature type="transmembrane region" description="Helical" evidence="5">
    <location>
        <begin position="16"/>
        <end position="37"/>
    </location>
</feature>
<dbReference type="PANTHER" id="PTHR39535:SF2">
    <property type="entry name" value="HTTM DOMAIN-CONTAINING PROTEIN"/>
    <property type="match status" value="1"/>
</dbReference>
<dbReference type="RefSeq" id="WP_311364945.1">
    <property type="nucleotide sequence ID" value="NZ_JAVRIC010000011.1"/>
</dbReference>
<comment type="caution">
    <text evidence="7">The sequence shown here is derived from an EMBL/GenBank/DDBJ whole genome shotgun (WGS) entry which is preliminary data.</text>
</comment>
<dbReference type="Pfam" id="PF04134">
    <property type="entry name" value="DCC1-like"/>
    <property type="match status" value="1"/>
</dbReference>
<dbReference type="SMART" id="SM00752">
    <property type="entry name" value="HTTM"/>
    <property type="match status" value="1"/>
</dbReference>
<evidence type="ECO:0000259" key="6">
    <source>
        <dbReference type="SMART" id="SM00752"/>
    </source>
</evidence>
<feature type="transmembrane region" description="Helical" evidence="5">
    <location>
        <begin position="79"/>
        <end position="102"/>
    </location>
</feature>
<evidence type="ECO:0000256" key="4">
    <source>
        <dbReference type="ARBA" id="ARBA00023136"/>
    </source>
</evidence>
<evidence type="ECO:0000256" key="5">
    <source>
        <dbReference type="SAM" id="Phobius"/>
    </source>
</evidence>
<dbReference type="Pfam" id="PF05090">
    <property type="entry name" value="HTTM"/>
    <property type="match status" value="1"/>
</dbReference>
<keyword evidence="3 5" id="KW-1133">Transmembrane helix</keyword>
<gene>
    <name evidence="7" type="ORF">RM530_09275</name>
</gene>
<keyword evidence="2 5" id="KW-0812">Transmembrane</keyword>
<sequence>MTVRSPIRLPDRLLDLFAIDLRTLALFRIALGLLLFVDLWQRFADLGAFYSDFGVFPREVAVTSAGAWRFSLHLSSGSVYFEAALFVAQMAAALALVVGWRTRLAAVISFVLLVSLQSRNPLILIGADNLLSCLLFWGMLLPLGARASLDAALTHAAPPETNHYRSWASAGLLLQVLSVYFFTAWLKSDADWWPDGNAVYYALKLDRYVTPIGEWLRDFPGLMRTLSYGVYGLEWAAPLLVLCPWFNRITRGVALLLLALMHLGFLACLTLGLFPFVSLCSLTVLIGGGLWDWLGTRQQLGRGLRVHYDHDCAFCRQSCRALCALLMLPRAEIRPAQDSPRADALMQAHGSWVVIDYSDTAHLKFSAFTALLKASPWLAPFGHLLSATWLQTPGNRLYDFVANHRAAVGRASAWLLHERPVRFVPGHASQIIAAIFLFGILAWNLSSVQALPRFVGGPVEPVFNWLRIDQNWNMFAPRPYRDDGWMVVPGRLVDGSEVDVLHPGQTPSFDKPAHIAMTHATPIRWRTYRTRLWQREYADQRGHYARYLCRDWNLKARPQQRLLSLRLIYMLERTPPPGETARIEQRVLWRHDCLAPATRTEGVDAY</sequence>
<dbReference type="InterPro" id="IPR011020">
    <property type="entry name" value="HTTM-like"/>
</dbReference>
<dbReference type="InterPro" id="IPR007263">
    <property type="entry name" value="DCC1-like"/>
</dbReference>
<keyword evidence="4 5" id="KW-0472">Membrane</keyword>
<accession>A0ABU2WI52</accession>
<feature type="transmembrane region" description="Helical" evidence="5">
    <location>
        <begin position="253"/>
        <end position="286"/>
    </location>
</feature>
<evidence type="ECO:0000256" key="1">
    <source>
        <dbReference type="ARBA" id="ARBA00004127"/>
    </source>
</evidence>
<reference evidence="7 8" key="1">
    <citation type="submission" date="2023-09" db="EMBL/GenBank/DDBJ databases">
        <authorList>
            <person name="Rey-Velasco X."/>
        </authorList>
    </citation>
    <scope>NUCLEOTIDE SEQUENCE [LARGE SCALE GENOMIC DNA]</scope>
    <source>
        <strain evidence="7 8">W345</strain>
    </source>
</reference>
<evidence type="ECO:0000256" key="2">
    <source>
        <dbReference type="ARBA" id="ARBA00022692"/>
    </source>
</evidence>